<accession>A0A3N4IU22</accession>
<keyword evidence="2" id="KW-1185">Reference proteome</keyword>
<dbReference type="EMBL" id="ML120562">
    <property type="protein sequence ID" value="RPA89662.1"/>
    <property type="molecule type" value="Genomic_DNA"/>
</dbReference>
<reference evidence="1 2" key="1">
    <citation type="journal article" date="2018" name="Nat. Ecol. Evol.">
        <title>Pezizomycetes genomes reveal the molecular basis of ectomycorrhizal truffle lifestyle.</title>
        <authorList>
            <person name="Murat C."/>
            <person name="Payen T."/>
            <person name="Noel B."/>
            <person name="Kuo A."/>
            <person name="Morin E."/>
            <person name="Chen J."/>
            <person name="Kohler A."/>
            <person name="Krizsan K."/>
            <person name="Balestrini R."/>
            <person name="Da Silva C."/>
            <person name="Montanini B."/>
            <person name="Hainaut M."/>
            <person name="Levati E."/>
            <person name="Barry K.W."/>
            <person name="Belfiori B."/>
            <person name="Cichocki N."/>
            <person name="Clum A."/>
            <person name="Dockter R.B."/>
            <person name="Fauchery L."/>
            <person name="Guy J."/>
            <person name="Iotti M."/>
            <person name="Le Tacon F."/>
            <person name="Lindquist E.A."/>
            <person name="Lipzen A."/>
            <person name="Malagnac F."/>
            <person name="Mello A."/>
            <person name="Molinier V."/>
            <person name="Miyauchi S."/>
            <person name="Poulain J."/>
            <person name="Riccioni C."/>
            <person name="Rubini A."/>
            <person name="Sitrit Y."/>
            <person name="Splivallo R."/>
            <person name="Traeger S."/>
            <person name="Wang M."/>
            <person name="Zifcakova L."/>
            <person name="Wipf D."/>
            <person name="Zambonelli A."/>
            <person name="Paolocci F."/>
            <person name="Nowrousian M."/>
            <person name="Ottonello S."/>
            <person name="Baldrian P."/>
            <person name="Spatafora J.W."/>
            <person name="Henrissat B."/>
            <person name="Nagy L.G."/>
            <person name="Aury J.M."/>
            <person name="Wincker P."/>
            <person name="Grigoriev I.V."/>
            <person name="Bonfante P."/>
            <person name="Martin F.M."/>
        </authorList>
    </citation>
    <scope>NUCLEOTIDE SEQUENCE [LARGE SCALE GENOMIC DNA]</scope>
    <source>
        <strain evidence="1 2">120613-1</strain>
    </source>
</reference>
<sequence>MKVFTVNRSELVKVIKAVYKYSEANRTAFITTNKAVAISLAEKTEDKPYGRTEG</sequence>
<dbReference type="AlphaFoldDB" id="A0A3N4IU22"/>
<name>A0A3N4IU22_9PEZI</name>
<proteinExistence type="predicted"/>
<protein>
    <submittedName>
        <fullName evidence="1">Uncharacterized protein</fullName>
    </submittedName>
</protein>
<evidence type="ECO:0000313" key="1">
    <source>
        <dbReference type="EMBL" id="RPA89662.1"/>
    </source>
</evidence>
<dbReference type="Proteomes" id="UP000276215">
    <property type="component" value="Unassembled WGS sequence"/>
</dbReference>
<organism evidence="1 2">
    <name type="scientific">Choiromyces venosus 120613-1</name>
    <dbReference type="NCBI Taxonomy" id="1336337"/>
    <lineage>
        <taxon>Eukaryota</taxon>
        <taxon>Fungi</taxon>
        <taxon>Dikarya</taxon>
        <taxon>Ascomycota</taxon>
        <taxon>Pezizomycotina</taxon>
        <taxon>Pezizomycetes</taxon>
        <taxon>Pezizales</taxon>
        <taxon>Tuberaceae</taxon>
        <taxon>Choiromyces</taxon>
    </lineage>
</organism>
<gene>
    <name evidence="1" type="ORF">L873DRAFT_1822389</name>
</gene>
<evidence type="ECO:0000313" key="2">
    <source>
        <dbReference type="Proteomes" id="UP000276215"/>
    </source>
</evidence>